<accession>A0ABT1M9K2</accession>
<evidence type="ECO:0008006" key="3">
    <source>
        <dbReference type="Google" id="ProtNLM"/>
    </source>
</evidence>
<comment type="caution">
    <text evidence="1">The sequence shown here is derived from an EMBL/GenBank/DDBJ whole genome shotgun (WGS) entry which is preliminary data.</text>
</comment>
<sequence length="160" mass="17098">MAVLVVGHAERAALRAAQRPADPLTAEQATAQAVGAVVDIAAAADLQRPTGAYAMRSCTSAVDPPYRAVVNMTFAVPQGNPPRYLAGVAEAMTGLGWTRAATPAPHFGHKLVRDGLTATFFRNTERTDLATMTVDGECRVVEAEQRREWVDVTARLRAAR</sequence>
<reference evidence="1 2" key="1">
    <citation type="submission" date="2022-06" db="EMBL/GenBank/DDBJ databases">
        <title>Mycolicibacterium sp. CAU 1645 isolated from seawater.</title>
        <authorList>
            <person name="Kim W."/>
        </authorList>
    </citation>
    <scope>NUCLEOTIDE SEQUENCE [LARGE SCALE GENOMIC DNA]</scope>
    <source>
        <strain evidence="1 2">CAU 1645</strain>
    </source>
</reference>
<organism evidence="1 2">
    <name type="scientific">Mycolicibacterium arenosum</name>
    <dbReference type="NCBI Taxonomy" id="2952157"/>
    <lineage>
        <taxon>Bacteria</taxon>
        <taxon>Bacillati</taxon>
        <taxon>Actinomycetota</taxon>
        <taxon>Actinomycetes</taxon>
        <taxon>Mycobacteriales</taxon>
        <taxon>Mycobacteriaceae</taxon>
        <taxon>Mycolicibacterium</taxon>
    </lineage>
</organism>
<evidence type="ECO:0000313" key="1">
    <source>
        <dbReference type="EMBL" id="MCP9275072.1"/>
    </source>
</evidence>
<dbReference type="RefSeq" id="WP_255062819.1">
    <property type="nucleotide sequence ID" value="NZ_JANDBD010000010.1"/>
</dbReference>
<gene>
    <name evidence="1" type="ORF">NM203_23050</name>
</gene>
<dbReference type="EMBL" id="JANDBD010000010">
    <property type="protein sequence ID" value="MCP9275072.1"/>
    <property type="molecule type" value="Genomic_DNA"/>
</dbReference>
<protein>
    <recommendedName>
        <fullName evidence="3">Lipoprotein LppJ</fullName>
    </recommendedName>
</protein>
<keyword evidence="2" id="KW-1185">Reference proteome</keyword>
<evidence type="ECO:0000313" key="2">
    <source>
        <dbReference type="Proteomes" id="UP001651690"/>
    </source>
</evidence>
<proteinExistence type="predicted"/>
<name>A0ABT1M9K2_9MYCO</name>
<dbReference type="Proteomes" id="UP001651690">
    <property type="component" value="Unassembled WGS sequence"/>
</dbReference>